<dbReference type="SUPFAM" id="SSF47954">
    <property type="entry name" value="Cyclin-like"/>
    <property type="match status" value="2"/>
</dbReference>
<dbReference type="GO" id="GO:0016538">
    <property type="term" value="F:cyclin-dependent protein serine/threonine kinase regulator activity"/>
    <property type="evidence" value="ECO:0007669"/>
    <property type="project" value="InterPro"/>
</dbReference>
<dbReference type="STRING" id="307507.A0A2V0PIJ5"/>
<evidence type="ECO:0000259" key="7">
    <source>
        <dbReference type="SMART" id="SM00385"/>
    </source>
</evidence>
<keyword evidence="2" id="KW-0132">Cell division</keyword>
<dbReference type="SMART" id="SM00385">
    <property type="entry name" value="CYCLIN"/>
    <property type="match status" value="2"/>
</dbReference>
<dbReference type="EMBL" id="BDRX01000107">
    <property type="protein sequence ID" value="GBF97763.1"/>
    <property type="molecule type" value="Genomic_DNA"/>
</dbReference>
<evidence type="ECO:0000259" key="8">
    <source>
        <dbReference type="SMART" id="SM01332"/>
    </source>
</evidence>
<evidence type="ECO:0000256" key="1">
    <source>
        <dbReference type="ARBA" id="ARBA00006955"/>
    </source>
</evidence>
<reference evidence="9 10" key="1">
    <citation type="journal article" date="2018" name="Sci. Rep.">
        <title>Raphidocelis subcapitata (=Pseudokirchneriella subcapitata) provides an insight into genome evolution and environmental adaptations in the Sphaeropleales.</title>
        <authorList>
            <person name="Suzuki S."/>
            <person name="Yamaguchi H."/>
            <person name="Nakajima N."/>
            <person name="Kawachi M."/>
        </authorList>
    </citation>
    <scope>NUCLEOTIDE SEQUENCE [LARGE SCALE GENOMIC DNA]</scope>
    <source>
        <strain evidence="9 10">NIES-35</strain>
    </source>
</reference>
<feature type="domain" description="Cyclin-like" evidence="7">
    <location>
        <begin position="289"/>
        <end position="373"/>
    </location>
</feature>
<accession>A0A2V0PIJ5</accession>
<keyword evidence="10" id="KW-1185">Reference proteome</keyword>
<evidence type="ECO:0000313" key="9">
    <source>
        <dbReference type="EMBL" id="GBF97763.1"/>
    </source>
</evidence>
<feature type="compositionally biased region" description="Low complexity" evidence="6">
    <location>
        <begin position="67"/>
        <end position="98"/>
    </location>
</feature>
<dbReference type="AlphaFoldDB" id="A0A2V0PIJ5"/>
<feature type="domain" description="Cyclin C-terminal" evidence="8">
    <location>
        <begin position="285"/>
        <end position="404"/>
    </location>
</feature>
<evidence type="ECO:0000313" key="10">
    <source>
        <dbReference type="Proteomes" id="UP000247498"/>
    </source>
</evidence>
<dbReference type="PIRSF" id="PIRSF001771">
    <property type="entry name" value="Cyclin_A_B_D_E"/>
    <property type="match status" value="1"/>
</dbReference>
<evidence type="ECO:0000256" key="6">
    <source>
        <dbReference type="SAM" id="MobiDB-lite"/>
    </source>
</evidence>
<organism evidence="9 10">
    <name type="scientific">Raphidocelis subcapitata</name>
    <dbReference type="NCBI Taxonomy" id="307507"/>
    <lineage>
        <taxon>Eukaryota</taxon>
        <taxon>Viridiplantae</taxon>
        <taxon>Chlorophyta</taxon>
        <taxon>core chlorophytes</taxon>
        <taxon>Chlorophyceae</taxon>
        <taxon>CS clade</taxon>
        <taxon>Sphaeropleales</taxon>
        <taxon>Selenastraceae</taxon>
        <taxon>Raphidocelis</taxon>
    </lineage>
</organism>
<dbReference type="InterPro" id="IPR036915">
    <property type="entry name" value="Cyclin-like_sf"/>
</dbReference>
<dbReference type="PANTHER" id="PTHR10177">
    <property type="entry name" value="CYCLINS"/>
    <property type="match status" value="1"/>
</dbReference>
<keyword evidence="4" id="KW-0131">Cell cycle</keyword>
<dbReference type="GO" id="GO:0044772">
    <property type="term" value="P:mitotic cell cycle phase transition"/>
    <property type="evidence" value="ECO:0007669"/>
    <property type="project" value="InterPro"/>
</dbReference>
<keyword evidence="3 5" id="KW-0195">Cyclin</keyword>
<dbReference type="InterPro" id="IPR039361">
    <property type="entry name" value="Cyclin"/>
</dbReference>
<dbReference type="FunFam" id="1.10.472.10:FF:000001">
    <property type="entry name" value="G2/mitotic-specific cyclin"/>
    <property type="match status" value="1"/>
</dbReference>
<sequence>MAALAELDSNARARPSAGKVGPSKPEPHAAAAAAVGASGGGAAAARLTRSQARASQQRGADAAASTPASPRAQRAPQPPQAQQQQQQPSQPQQQQPSQPQQPQPQQPSQQQHPQQQQQQQHPQQHPQQQQQPPLPPPPDIDSAQRDNPLAVSCYAADVYALHHRRAAQFRVPPDYLRSQPELNERMRSVLVDWLVEVHRKLKLSPESLFLAVSLLDRFLAAVPVARCELQLAGLTALMIASKYEDVWPVEVGDLVCTTARALTRAQLVASERRMLAALAYELAVPTPYQFLARLLKAAGAYDDRPVALYVAYCAERCLVDPVCLRHGPGELAAGVMYVALRAFGRAEPYPPAVAAHARVPRGDALRVAREVVRALQRAERGELQAVRVKYSTKKFREAAAVPPPVGILREV</sequence>
<dbReference type="Proteomes" id="UP000247498">
    <property type="component" value="Unassembled WGS sequence"/>
</dbReference>
<dbReference type="SMART" id="SM01332">
    <property type="entry name" value="Cyclin_C"/>
    <property type="match status" value="1"/>
</dbReference>
<dbReference type="Gene3D" id="1.10.472.10">
    <property type="entry name" value="Cyclin-like"/>
    <property type="match status" value="2"/>
</dbReference>
<dbReference type="Pfam" id="PF02984">
    <property type="entry name" value="Cyclin_C"/>
    <property type="match status" value="1"/>
</dbReference>
<evidence type="ECO:0000256" key="2">
    <source>
        <dbReference type="ARBA" id="ARBA00022618"/>
    </source>
</evidence>
<feature type="compositionally biased region" description="Low complexity" evidence="6">
    <location>
        <begin position="106"/>
        <end position="131"/>
    </location>
</feature>
<name>A0A2V0PIJ5_9CHLO</name>
<dbReference type="InParanoid" id="A0A2V0PIJ5"/>
<comment type="caution">
    <text evidence="9">The sequence shown here is derived from an EMBL/GenBank/DDBJ whole genome shotgun (WGS) entry which is preliminary data.</text>
</comment>
<feature type="region of interest" description="Disordered" evidence="6">
    <location>
        <begin position="1"/>
        <end position="145"/>
    </location>
</feature>
<dbReference type="InterPro" id="IPR013763">
    <property type="entry name" value="Cyclin-like_dom"/>
</dbReference>
<protein>
    <submittedName>
        <fullName evidence="9">Uncharacterized protein</fullName>
    </submittedName>
</protein>
<comment type="similarity">
    <text evidence="1">Belongs to the cyclin family. Cyclin AB subfamily.</text>
</comment>
<feature type="domain" description="Cyclin-like" evidence="7">
    <location>
        <begin position="192"/>
        <end position="276"/>
    </location>
</feature>
<dbReference type="OrthoDB" id="5590282at2759"/>
<dbReference type="SUPFAM" id="SSF81995">
    <property type="entry name" value="beta-sandwich domain of Sec23/24"/>
    <property type="match status" value="1"/>
</dbReference>
<evidence type="ECO:0000256" key="5">
    <source>
        <dbReference type="RuleBase" id="RU000383"/>
    </source>
</evidence>
<feature type="compositionally biased region" description="Polar residues" evidence="6">
    <location>
        <begin position="48"/>
        <end position="58"/>
    </location>
</feature>
<dbReference type="GO" id="GO:0051301">
    <property type="term" value="P:cell division"/>
    <property type="evidence" value="ECO:0007669"/>
    <property type="project" value="UniProtKB-KW"/>
</dbReference>
<evidence type="ECO:0000256" key="4">
    <source>
        <dbReference type="ARBA" id="ARBA00023306"/>
    </source>
</evidence>
<dbReference type="InterPro" id="IPR004367">
    <property type="entry name" value="Cyclin_C-dom"/>
</dbReference>
<proteinExistence type="inferred from homology"/>
<gene>
    <name evidence="9" type="ORF">Rsub_10188</name>
</gene>
<dbReference type="InterPro" id="IPR046965">
    <property type="entry name" value="Cyclin_A/B-like"/>
</dbReference>
<dbReference type="InterPro" id="IPR006671">
    <property type="entry name" value="Cyclin_N"/>
</dbReference>
<dbReference type="PROSITE" id="PS00292">
    <property type="entry name" value="CYCLINS"/>
    <property type="match status" value="1"/>
</dbReference>
<evidence type="ECO:0000256" key="3">
    <source>
        <dbReference type="ARBA" id="ARBA00023127"/>
    </source>
</evidence>
<dbReference type="Pfam" id="PF00134">
    <property type="entry name" value="Cyclin_N"/>
    <property type="match status" value="1"/>
</dbReference>
<dbReference type="InterPro" id="IPR048258">
    <property type="entry name" value="Cyclins_cyclin-box"/>
</dbReference>